<reference evidence="1" key="2">
    <citation type="submission" date="2022-01" db="EMBL/GenBank/DDBJ databases">
        <authorList>
            <person name="Yamashiro T."/>
            <person name="Shiraishi A."/>
            <person name="Satake H."/>
            <person name="Nakayama K."/>
        </authorList>
    </citation>
    <scope>NUCLEOTIDE SEQUENCE</scope>
</reference>
<protein>
    <submittedName>
        <fullName evidence="1">Uncharacterized protein</fullName>
    </submittedName>
</protein>
<dbReference type="CDD" id="cd09272">
    <property type="entry name" value="RNase_HI_RT_Ty1"/>
    <property type="match status" value="1"/>
</dbReference>
<organism evidence="1 2">
    <name type="scientific">Tanacetum coccineum</name>
    <dbReference type="NCBI Taxonomy" id="301880"/>
    <lineage>
        <taxon>Eukaryota</taxon>
        <taxon>Viridiplantae</taxon>
        <taxon>Streptophyta</taxon>
        <taxon>Embryophyta</taxon>
        <taxon>Tracheophyta</taxon>
        <taxon>Spermatophyta</taxon>
        <taxon>Magnoliopsida</taxon>
        <taxon>eudicotyledons</taxon>
        <taxon>Gunneridae</taxon>
        <taxon>Pentapetalae</taxon>
        <taxon>asterids</taxon>
        <taxon>campanulids</taxon>
        <taxon>Asterales</taxon>
        <taxon>Asteraceae</taxon>
        <taxon>Asteroideae</taxon>
        <taxon>Anthemideae</taxon>
        <taxon>Anthemidinae</taxon>
        <taxon>Tanacetum</taxon>
    </lineage>
</organism>
<accession>A0ABQ5FBT8</accession>
<sequence>MAFATCEVIWFSNLLGDMGMKDLLLVVMYCDKNSALQIAANLVFHEKSKDFEIDVHLVREKVTSCVIETEKIYTSQQIADVLTKALDIEQHKVLCVKLGMLNMFKGLKVSSIDSWIGYKSWSLGLEFFT</sequence>
<dbReference type="PANTHER" id="PTHR11439:SF508">
    <property type="entry name" value="RNA-DIRECTED DNA POLYMERASE"/>
    <property type="match status" value="1"/>
</dbReference>
<name>A0ABQ5FBT8_9ASTR</name>
<dbReference type="PANTHER" id="PTHR11439">
    <property type="entry name" value="GAG-POL-RELATED RETROTRANSPOSON"/>
    <property type="match status" value="1"/>
</dbReference>
<proteinExistence type="predicted"/>
<gene>
    <name evidence="1" type="ORF">Tco_1004409</name>
</gene>
<evidence type="ECO:0000313" key="2">
    <source>
        <dbReference type="Proteomes" id="UP001151760"/>
    </source>
</evidence>
<dbReference type="Proteomes" id="UP001151760">
    <property type="component" value="Unassembled WGS sequence"/>
</dbReference>
<evidence type="ECO:0000313" key="1">
    <source>
        <dbReference type="EMBL" id="GJT60876.1"/>
    </source>
</evidence>
<comment type="caution">
    <text evidence="1">The sequence shown here is derived from an EMBL/GenBank/DDBJ whole genome shotgun (WGS) entry which is preliminary data.</text>
</comment>
<keyword evidence="2" id="KW-1185">Reference proteome</keyword>
<dbReference type="EMBL" id="BQNB010017238">
    <property type="protein sequence ID" value="GJT60876.1"/>
    <property type="molecule type" value="Genomic_DNA"/>
</dbReference>
<reference evidence="1" key="1">
    <citation type="journal article" date="2022" name="Int. J. Mol. Sci.">
        <title>Draft Genome of Tanacetum Coccineum: Genomic Comparison of Closely Related Tanacetum-Family Plants.</title>
        <authorList>
            <person name="Yamashiro T."/>
            <person name="Shiraishi A."/>
            <person name="Nakayama K."/>
            <person name="Satake H."/>
        </authorList>
    </citation>
    <scope>NUCLEOTIDE SEQUENCE</scope>
</reference>